<dbReference type="Gene3D" id="1.10.10.10">
    <property type="entry name" value="Winged helix-like DNA-binding domain superfamily/Winged helix DNA-binding domain"/>
    <property type="match status" value="1"/>
</dbReference>
<proteinExistence type="predicted"/>
<dbReference type="RefSeq" id="WP_099068993.1">
    <property type="nucleotide sequence ID" value="NZ_LAHD01000138.1"/>
</dbReference>
<comment type="caution">
    <text evidence="3">The sequence shown here is derived from an EMBL/GenBank/DDBJ whole genome shotgun (WGS) entry which is preliminary data.</text>
</comment>
<dbReference type="SUPFAM" id="SSF46785">
    <property type="entry name" value="Winged helix' DNA-binding domain"/>
    <property type="match status" value="1"/>
</dbReference>
<dbReference type="InterPro" id="IPR002831">
    <property type="entry name" value="Tscrpt_reg_TrmB_N"/>
</dbReference>
<name>A0A9Q6EHY0_NOSLI</name>
<evidence type="ECO:0000259" key="2">
    <source>
        <dbReference type="Pfam" id="PF01978"/>
    </source>
</evidence>
<dbReference type="InterPro" id="IPR036388">
    <property type="entry name" value="WH-like_DNA-bd_sf"/>
</dbReference>
<dbReference type="AlphaFoldDB" id="A0A9Q6EHY0"/>
<dbReference type="Pfam" id="PF01978">
    <property type="entry name" value="TrmB"/>
    <property type="match status" value="1"/>
</dbReference>
<organism evidence="3 4">
    <name type="scientific">Nostoc linckia z8</name>
    <dbReference type="NCBI Taxonomy" id="1628746"/>
    <lineage>
        <taxon>Bacteria</taxon>
        <taxon>Bacillati</taxon>
        <taxon>Cyanobacteriota</taxon>
        <taxon>Cyanophyceae</taxon>
        <taxon>Nostocales</taxon>
        <taxon>Nostocaceae</taxon>
        <taxon>Nostoc</taxon>
    </lineage>
</organism>
<dbReference type="Proteomes" id="UP000222310">
    <property type="component" value="Unassembled WGS sequence"/>
</dbReference>
<protein>
    <recommendedName>
        <fullName evidence="2">Transcription regulator TrmB N-terminal domain-containing protein</fullName>
    </recommendedName>
</protein>
<accession>A0A9Q6EHY0</accession>
<feature type="domain" description="Transcription regulator TrmB N-terminal" evidence="2">
    <location>
        <begin position="5"/>
        <end position="63"/>
    </location>
</feature>
<reference evidence="3 4" key="1">
    <citation type="submission" date="2015-02" db="EMBL/GenBank/DDBJ databases">
        <title>Nostoc linckia genome annotation.</title>
        <authorList>
            <person name="Zhou Z."/>
        </authorList>
    </citation>
    <scope>NUCLEOTIDE SEQUENCE [LARGE SCALE GENOMIC DNA]</scope>
    <source>
        <strain evidence="4">z8</strain>
    </source>
</reference>
<sequence length="71" mass="8308">MNQMNKDEFEIFNLLLKAGPLRAVQIHQTLHIAFHRLYPALHRLRKEGYVQGRKQPGNKLTYELTGLQPPK</sequence>
<evidence type="ECO:0000256" key="1">
    <source>
        <dbReference type="SAM" id="MobiDB-lite"/>
    </source>
</evidence>
<dbReference type="EMBL" id="LAHD01000138">
    <property type="protein sequence ID" value="PHJ95770.1"/>
    <property type="molecule type" value="Genomic_DNA"/>
</dbReference>
<evidence type="ECO:0000313" key="4">
    <source>
        <dbReference type="Proteomes" id="UP000222310"/>
    </source>
</evidence>
<dbReference type="InterPro" id="IPR036390">
    <property type="entry name" value="WH_DNA-bd_sf"/>
</dbReference>
<feature type="region of interest" description="Disordered" evidence="1">
    <location>
        <begin position="49"/>
        <end position="71"/>
    </location>
</feature>
<gene>
    <name evidence="3" type="ORF">VF08_31315</name>
</gene>
<evidence type="ECO:0000313" key="3">
    <source>
        <dbReference type="EMBL" id="PHJ95770.1"/>
    </source>
</evidence>